<evidence type="ECO:0000256" key="3">
    <source>
        <dbReference type="ARBA" id="ARBA00022884"/>
    </source>
</evidence>
<keyword evidence="3 6" id="KW-0694">RNA-binding</keyword>
<dbReference type="GO" id="GO:0003735">
    <property type="term" value="F:structural constituent of ribosome"/>
    <property type="evidence" value="ECO:0007669"/>
    <property type="project" value="UniProtKB-UniRule"/>
</dbReference>
<dbReference type="InterPro" id="IPR012340">
    <property type="entry name" value="NA-bd_OB-fold"/>
</dbReference>
<evidence type="ECO:0000256" key="1">
    <source>
        <dbReference type="ARBA" id="ARBA00010254"/>
    </source>
</evidence>
<dbReference type="KEGG" id="vin:AKJ08_1967"/>
<keyword evidence="4 6" id="KW-0689">Ribosomal protein</keyword>
<dbReference type="STRING" id="1391653.AKJ08_1967"/>
<dbReference type="SUPFAM" id="SSF50249">
    <property type="entry name" value="Nucleic acid-binding proteins"/>
    <property type="match status" value="1"/>
</dbReference>
<dbReference type="GO" id="GO:0019843">
    <property type="term" value="F:rRNA binding"/>
    <property type="evidence" value="ECO:0007669"/>
    <property type="project" value="UniProtKB-UniRule"/>
</dbReference>
<evidence type="ECO:0000313" key="7">
    <source>
        <dbReference type="EMBL" id="AKU91580.1"/>
    </source>
</evidence>
<evidence type="ECO:0000256" key="5">
    <source>
        <dbReference type="ARBA" id="ARBA00023274"/>
    </source>
</evidence>
<sequence length="86" mass="10081">MERGRPKSRIGVVTSNKMQKTVVVRVDHRVMHPRYGKYVTRHVKYKAHDELNGCQIGDRVRIVETRPMSKDKRWRVAETLVKAPNV</sequence>
<keyword evidence="5 6" id="KW-0687">Ribonucleoprotein</keyword>
<dbReference type="PATRIC" id="fig|1391653.3.peg.2058"/>
<reference evidence="7 8" key="1">
    <citation type="submission" date="2015-08" db="EMBL/GenBank/DDBJ databases">
        <authorList>
            <person name="Babu N.S."/>
            <person name="Beckwith C.J."/>
            <person name="Beseler K.G."/>
            <person name="Brison A."/>
            <person name="Carone J.V."/>
            <person name="Caskin T.P."/>
            <person name="Diamond M."/>
            <person name="Durham M.E."/>
            <person name="Foxe J.M."/>
            <person name="Go M."/>
            <person name="Henderson B.A."/>
            <person name="Jones I.B."/>
            <person name="McGettigan J.A."/>
            <person name="Micheletti S.J."/>
            <person name="Nasrallah M.E."/>
            <person name="Ortiz D."/>
            <person name="Piller C.R."/>
            <person name="Privatt S.R."/>
            <person name="Schneider S.L."/>
            <person name="Sharp S."/>
            <person name="Smith T.C."/>
            <person name="Stanton J.D."/>
            <person name="Ullery H.E."/>
            <person name="Wilson R.J."/>
            <person name="Serrano M.G."/>
            <person name="Buck G."/>
            <person name="Lee V."/>
            <person name="Wang Y."/>
            <person name="Carvalho R."/>
            <person name="Voegtly L."/>
            <person name="Shi R."/>
            <person name="Duckworth R."/>
            <person name="Johnson A."/>
            <person name="Loviza R."/>
            <person name="Walstead R."/>
            <person name="Shah Z."/>
            <person name="Kiflezghi M."/>
            <person name="Wade K."/>
            <person name="Ball S.L."/>
            <person name="Bradley K.W."/>
            <person name="Asai D.J."/>
            <person name="Bowman C.A."/>
            <person name="Russell D.A."/>
            <person name="Pope W.H."/>
            <person name="Jacobs-Sera D."/>
            <person name="Hendrix R.W."/>
            <person name="Hatfull G.F."/>
        </authorList>
    </citation>
    <scope>NUCLEOTIDE SEQUENCE [LARGE SCALE GENOMIC DNA]</scope>
    <source>
        <strain evidence="7 8">DSM 27710</strain>
    </source>
</reference>
<dbReference type="PANTHER" id="PTHR10744">
    <property type="entry name" value="40S RIBOSOMAL PROTEIN S11 FAMILY MEMBER"/>
    <property type="match status" value="1"/>
</dbReference>
<dbReference type="Gene3D" id="2.40.50.140">
    <property type="entry name" value="Nucleic acid-binding proteins"/>
    <property type="match status" value="1"/>
</dbReference>
<dbReference type="CDD" id="cd00364">
    <property type="entry name" value="Ribosomal_uS17"/>
    <property type="match status" value="1"/>
</dbReference>
<dbReference type="InterPro" id="IPR019984">
    <property type="entry name" value="Ribosomal_uS17_bact/chlr"/>
</dbReference>
<dbReference type="GO" id="GO:0022627">
    <property type="term" value="C:cytosolic small ribosomal subunit"/>
    <property type="evidence" value="ECO:0007669"/>
    <property type="project" value="UniProtKB-UniRule"/>
</dbReference>
<dbReference type="GO" id="GO:0006412">
    <property type="term" value="P:translation"/>
    <property type="evidence" value="ECO:0007669"/>
    <property type="project" value="UniProtKB-UniRule"/>
</dbReference>
<gene>
    <name evidence="6" type="primary">rpsQ</name>
    <name evidence="7" type="ORF">AKJ08_1967</name>
</gene>
<dbReference type="EMBL" id="CP012332">
    <property type="protein sequence ID" value="AKU91580.1"/>
    <property type="molecule type" value="Genomic_DNA"/>
</dbReference>
<accession>A0A0K1PDI4</accession>
<dbReference type="Pfam" id="PF00366">
    <property type="entry name" value="Ribosomal_S17"/>
    <property type="match status" value="1"/>
</dbReference>
<protein>
    <recommendedName>
        <fullName evidence="6">Small ribosomal subunit protein uS17</fullName>
    </recommendedName>
</protein>
<evidence type="ECO:0000256" key="6">
    <source>
        <dbReference type="HAMAP-Rule" id="MF_01345"/>
    </source>
</evidence>
<dbReference type="NCBIfam" id="NF004123">
    <property type="entry name" value="PRK05610.1"/>
    <property type="match status" value="1"/>
</dbReference>
<dbReference type="Proteomes" id="UP000055590">
    <property type="component" value="Chromosome"/>
</dbReference>
<evidence type="ECO:0000256" key="2">
    <source>
        <dbReference type="ARBA" id="ARBA00022730"/>
    </source>
</evidence>
<dbReference type="HAMAP" id="MF_01345_B">
    <property type="entry name" value="Ribosomal_uS17_B"/>
    <property type="match status" value="1"/>
</dbReference>
<organism evidence="7 8">
    <name type="scientific">Vulgatibacter incomptus</name>
    <dbReference type="NCBI Taxonomy" id="1391653"/>
    <lineage>
        <taxon>Bacteria</taxon>
        <taxon>Pseudomonadati</taxon>
        <taxon>Myxococcota</taxon>
        <taxon>Myxococcia</taxon>
        <taxon>Myxococcales</taxon>
        <taxon>Cystobacterineae</taxon>
        <taxon>Vulgatibacteraceae</taxon>
        <taxon>Vulgatibacter</taxon>
    </lineage>
</organism>
<keyword evidence="8" id="KW-1185">Reference proteome</keyword>
<comment type="subunit">
    <text evidence="6">Part of the 30S ribosomal subunit.</text>
</comment>
<keyword evidence="2 6" id="KW-0699">rRNA-binding</keyword>
<dbReference type="InterPro" id="IPR000266">
    <property type="entry name" value="Ribosomal_uS17"/>
</dbReference>
<dbReference type="AlphaFoldDB" id="A0A0K1PDI4"/>
<comment type="similarity">
    <text evidence="1 6">Belongs to the universal ribosomal protein uS17 family.</text>
</comment>
<dbReference type="PRINTS" id="PR00973">
    <property type="entry name" value="RIBOSOMALS17"/>
</dbReference>
<dbReference type="NCBIfam" id="TIGR03635">
    <property type="entry name" value="uS17_bact"/>
    <property type="match status" value="1"/>
</dbReference>
<dbReference type="PANTHER" id="PTHR10744:SF1">
    <property type="entry name" value="SMALL RIBOSOMAL SUBUNIT PROTEIN US17M"/>
    <property type="match status" value="1"/>
</dbReference>
<evidence type="ECO:0000313" key="8">
    <source>
        <dbReference type="Proteomes" id="UP000055590"/>
    </source>
</evidence>
<dbReference type="OrthoDB" id="9811714at2"/>
<evidence type="ECO:0000256" key="4">
    <source>
        <dbReference type="ARBA" id="ARBA00022980"/>
    </source>
</evidence>
<name>A0A0K1PDI4_9BACT</name>
<comment type="function">
    <text evidence="6">One of the primary rRNA binding proteins, it binds specifically to the 5'-end of 16S ribosomal RNA.</text>
</comment>
<dbReference type="RefSeq" id="WP_050725873.1">
    <property type="nucleotide sequence ID" value="NZ_CP012332.1"/>
</dbReference>
<proteinExistence type="inferred from homology"/>